<name>A0A7C4FE24_THEPE</name>
<dbReference type="AlphaFoldDB" id="A0A7C4FE24"/>
<comment type="caution">
    <text evidence="1">The sequence shown here is derived from an EMBL/GenBank/DDBJ whole genome shotgun (WGS) entry which is preliminary data.</text>
</comment>
<sequence>MSEERFIGVGVEREVKKLLEQELSTNPKALSLAQQILEVYAREGRKGVVRFVRNLVEGETGAGSAEELGG</sequence>
<evidence type="ECO:0000313" key="1">
    <source>
        <dbReference type="EMBL" id="HGI42830.1"/>
    </source>
</evidence>
<accession>A0A7C4FE24</accession>
<protein>
    <submittedName>
        <fullName evidence="1">Uncharacterized protein</fullName>
    </submittedName>
</protein>
<reference evidence="1" key="1">
    <citation type="journal article" date="2020" name="mSystems">
        <title>Genome- and Community-Level Interaction Insights into Carbon Utilization and Element Cycling Functions of Hydrothermarchaeota in Hydrothermal Sediment.</title>
        <authorList>
            <person name="Zhou Z."/>
            <person name="Liu Y."/>
            <person name="Xu W."/>
            <person name="Pan J."/>
            <person name="Luo Z.H."/>
            <person name="Li M."/>
        </authorList>
    </citation>
    <scope>NUCLEOTIDE SEQUENCE [LARGE SCALE GENOMIC DNA]</scope>
    <source>
        <strain evidence="1">SpSt-735</strain>
    </source>
</reference>
<organism evidence="1">
    <name type="scientific">Thermofilum pendens</name>
    <dbReference type="NCBI Taxonomy" id="2269"/>
    <lineage>
        <taxon>Archaea</taxon>
        <taxon>Thermoproteota</taxon>
        <taxon>Thermoprotei</taxon>
        <taxon>Thermofilales</taxon>
        <taxon>Thermofilaceae</taxon>
        <taxon>Thermofilum</taxon>
    </lineage>
</organism>
<gene>
    <name evidence="1" type="ORF">ENV17_00365</name>
</gene>
<proteinExistence type="predicted"/>
<dbReference type="EMBL" id="DTFI01000012">
    <property type="protein sequence ID" value="HGI42830.1"/>
    <property type="molecule type" value="Genomic_DNA"/>
</dbReference>